<sequence>MLYVYLVSGRTVHSVQRFTPPKRSTIAGPYCSYSPTGTFAVCHLGKCKGAWKPPRSHHCSVCGVCRLDFDHHCPWIGNCVTTRRMKAFLCFLFLIPATFCVAIFPIYDLLWKHILAALTASREDPDCQARWWNWYGSWIYFGGPLGRWIWGTIFGFRILQRTQAGLPRTSLIEGPHLGVTITAGIGLIFSLFSAILGIMTFLYVLRGAASYEGFYPPPLRRGSTRQLYICIPDGSVHPLLPGERVYDVGWKANLRKLAHQPFLPPLVEHNEYIWPEVNPSILRRIRDT</sequence>
<accession>A0ACD3BBF6</accession>
<proteinExistence type="predicted"/>
<organism evidence="1 2">
    <name type="scientific">Pluteus cervinus</name>
    <dbReference type="NCBI Taxonomy" id="181527"/>
    <lineage>
        <taxon>Eukaryota</taxon>
        <taxon>Fungi</taxon>
        <taxon>Dikarya</taxon>
        <taxon>Basidiomycota</taxon>
        <taxon>Agaricomycotina</taxon>
        <taxon>Agaricomycetes</taxon>
        <taxon>Agaricomycetidae</taxon>
        <taxon>Agaricales</taxon>
        <taxon>Pluteineae</taxon>
        <taxon>Pluteaceae</taxon>
        <taxon>Pluteus</taxon>
    </lineage>
</organism>
<name>A0ACD3BBF6_9AGAR</name>
<keyword evidence="2" id="KW-1185">Reference proteome</keyword>
<evidence type="ECO:0000313" key="1">
    <source>
        <dbReference type="EMBL" id="TFK74952.1"/>
    </source>
</evidence>
<reference evidence="1 2" key="1">
    <citation type="journal article" date="2019" name="Nat. Ecol. Evol.">
        <title>Megaphylogeny resolves global patterns of mushroom evolution.</title>
        <authorList>
            <person name="Varga T."/>
            <person name="Krizsan K."/>
            <person name="Foldi C."/>
            <person name="Dima B."/>
            <person name="Sanchez-Garcia M."/>
            <person name="Sanchez-Ramirez S."/>
            <person name="Szollosi G.J."/>
            <person name="Szarkandi J.G."/>
            <person name="Papp V."/>
            <person name="Albert L."/>
            <person name="Andreopoulos W."/>
            <person name="Angelini C."/>
            <person name="Antonin V."/>
            <person name="Barry K.W."/>
            <person name="Bougher N.L."/>
            <person name="Buchanan P."/>
            <person name="Buyck B."/>
            <person name="Bense V."/>
            <person name="Catcheside P."/>
            <person name="Chovatia M."/>
            <person name="Cooper J."/>
            <person name="Damon W."/>
            <person name="Desjardin D."/>
            <person name="Finy P."/>
            <person name="Geml J."/>
            <person name="Haridas S."/>
            <person name="Hughes K."/>
            <person name="Justo A."/>
            <person name="Karasinski D."/>
            <person name="Kautmanova I."/>
            <person name="Kiss B."/>
            <person name="Kocsube S."/>
            <person name="Kotiranta H."/>
            <person name="LaButti K.M."/>
            <person name="Lechner B.E."/>
            <person name="Liimatainen K."/>
            <person name="Lipzen A."/>
            <person name="Lukacs Z."/>
            <person name="Mihaltcheva S."/>
            <person name="Morgado L.N."/>
            <person name="Niskanen T."/>
            <person name="Noordeloos M.E."/>
            <person name="Ohm R.A."/>
            <person name="Ortiz-Santana B."/>
            <person name="Ovrebo C."/>
            <person name="Racz N."/>
            <person name="Riley R."/>
            <person name="Savchenko A."/>
            <person name="Shiryaev A."/>
            <person name="Soop K."/>
            <person name="Spirin V."/>
            <person name="Szebenyi C."/>
            <person name="Tomsovsky M."/>
            <person name="Tulloss R.E."/>
            <person name="Uehling J."/>
            <person name="Grigoriev I.V."/>
            <person name="Vagvolgyi C."/>
            <person name="Papp T."/>
            <person name="Martin F.M."/>
            <person name="Miettinen O."/>
            <person name="Hibbett D.S."/>
            <person name="Nagy L.G."/>
        </authorList>
    </citation>
    <scope>NUCLEOTIDE SEQUENCE [LARGE SCALE GENOMIC DNA]</scope>
    <source>
        <strain evidence="1 2">NL-1719</strain>
    </source>
</reference>
<dbReference type="EMBL" id="ML208265">
    <property type="protein sequence ID" value="TFK74952.1"/>
    <property type="molecule type" value="Genomic_DNA"/>
</dbReference>
<evidence type="ECO:0000313" key="2">
    <source>
        <dbReference type="Proteomes" id="UP000308600"/>
    </source>
</evidence>
<dbReference type="Proteomes" id="UP000308600">
    <property type="component" value="Unassembled WGS sequence"/>
</dbReference>
<protein>
    <submittedName>
        <fullName evidence="1">Uncharacterized protein</fullName>
    </submittedName>
</protein>
<gene>
    <name evidence="1" type="ORF">BDN72DRAFT_788105</name>
</gene>